<feature type="transmembrane region" description="Helical" evidence="1">
    <location>
        <begin position="101"/>
        <end position="123"/>
    </location>
</feature>
<organism evidence="2 3">
    <name type="scientific">Choiromyces venosus 120613-1</name>
    <dbReference type="NCBI Taxonomy" id="1336337"/>
    <lineage>
        <taxon>Eukaryota</taxon>
        <taxon>Fungi</taxon>
        <taxon>Dikarya</taxon>
        <taxon>Ascomycota</taxon>
        <taxon>Pezizomycotina</taxon>
        <taxon>Pezizomycetes</taxon>
        <taxon>Pezizales</taxon>
        <taxon>Tuberaceae</taxon>
        <taxon>Choiromyces</taxon>
    </lineage>
</organism>
<dbReference type="OrthoDB" id="2019015at2759"/>
<evidence type="ECO:0008006" key="4">
    <source>
        <dbReference type="Google" id="ProtNLM"/>
    </source>
</evidence>
<name>A0A3N4JBG0_9PEZI</name>
<reference evidence="2 3" key="1">
    <citation type="journal article" date="2018" name="Nat. Ecol. Evol.">
        <title>Pezizomycetes genomes reveal the molecular basis of ectomycorrhizal truffle lifestyle.</title>
        <authorList>
            <person name="Murat C."/>
            <person name="Payen T."/>
            <person name="Noel B."/>
            <person name="Kuo A."/>
            <person name="Morin E."/>
            <person name="Chen J."/>
            <person name="Kohler A."/>
            <person name="Krizsan K."/>
            <person name="Balestrini R."/>
            <person name="Da Silva C."/>
            <person name="Montanini B."/>
            <person name="Hainaut M."/>
            <person name="Levati E."/>
            <person name="Barry K.W."/>
            <person name="Belfiori B."/>
            <person name="Cichocki N."/>
            <person name="Clum A."/>
            <person name="Dockter R.B."/>
            <person name="Fauchery L."/>
            <person name="Guy J."/>
            <person name="Iotti M."/>
            <person name="Le Tacon F."/>
            <person name="Lindquist E.A."/>
            <person name="Lipzen A."/>
            <person name="Malagnac F."/>
            <person name="Mello A."/>
            <person name="Molinier V."/>
            <person name="Miyauchi S."/>
            <person name="Poulain J."/>
            <person name="Riccioni C."/>
            <person name="Rubini A."/>
            <person name="Sitrit Y."/>
            <person name="Splivallo R."/>
            <person name="Traeger S."/>
            <person name="Wang M."/>
            <person name="Zifcakova L."/>
            <person name="Wipf D."/>
            <person name="Zambonelli A."/>
            <person name="Paolocci F."/>
            <person name="Nowrousian M."/>
            <person name="Ottonello S."/>
            <person name="Baldrian P."/>
            <person name="Spatafora J.W."/>
            <person name="Henrissat B."/>
            <person name="Nagy L.G."/>
            <person name="Aury J.M."/>
            <person name="Wincker P."/>
            <person name="Grigoriev I.V."/>
            <person name="Bonfante P."/>
            <person name="Martin F.M."/>
        </authorList>
    </citation>
    <scope>NUCLEOTIDE SEQUENCE [LARGE SCALE GENOMIC DNA]</scope>
    <source>
        <strain evidence="2 3">120613-1</strain>
    </source>
</reference>
<dbReference type="AlphaFoldDB" id="A0A3N4JBG0"/>
<gene>
    <name evidence="2" type="ORF">L873DRAFT_1830166</name>
</gene>
<dbReference type="PANTHER" id="PTHR42923:SF20">
    <property type="entry name" value="FLAVIN-CONTAINING AMINE OXIDASEDEHYDROGENASE"/>
    <property type="match status" value="1"/>
</dbReference>
<evidence type="ECO:0000256" key="1">
    <source>
        <dbReference type="SAM" id="Phobius"/>
    </source>
</evidence>
<sequence length="455" mass="52458">MPYRFKVTLAEATNYCGGQTFSIPLDAEKHGASWLNQGVQGGSHIYRHTFHLFSQQGYETSLLNLQVSPGSGNKFWTNVFPTELVEKHQSEIKRFTRVFKFVRWFEALFVFVPIWLFMKIFFFSDEFTNYMILPSIALFLGTGNATPEVSTVILERLFISPTYGMWYPADPKCLVNHSPPMVVFPNFSKLYGNGRRISNRGVTELSNVVSRSSSRVDVIFKDNNPGKPSSPETTKHFEELPEHFDELILCILPDTTKRLLDSTIIIREKLVLSQVKFFDGIIITYYDSGYMRKHYTPHSPASYHAQTFKPMYYIKLYPSSPSKLEMAFDCTNYQSQFPGNIPFEQHVFQTIFLNSSRDKHLWDWGNQLCQTHHAFVVPWLWLLNGRRSTMFAGSWTLVNAHGASVISGLAAAYRLGAAYPEELETQKDGFAQLCFRCYLFHFHGKWYRRGVGVYV</sequence>
<dbReference type="InterPro" id="IPR050464">
    <property type="entry name" value="Zeta_carotene_desat/Oxidored"/>
</dbReference>
<dbReference type="GO" id="GO:0016491">
    <property type="term" value="F:oxidoreductase activity"/>
    <property type="evidence" value="ECO:0007669"/>
    <property type="project" value="TreeGrafter"/>
</dbReference>
<dbReference type="EMBL" id="ML120434">
    <property type="protein sequence ID" value="RPA94647.1"/>
    <property type="molecule type" value="Genomic_DNA"/>
</dbReference>
<dbReference type="PANTHER" id="PTHR42923">
    <property type="entry name" value="PROTOPORPHYRINOGEN OXIDASE"/>
    <property type="match status" value="1"/>
</dbReference>
<dbReference type="Proteomes" id="UP000276215">
    <property type="component" value="Unassembled WGS sequence"/>
</dbReference>
<dbReference type="InterPro" id="IPR036188">
    <property type="entry name" value="FAD/NAD-bd_sf"/>
</dbReference>
<keyword evidence="1" id="KW-0812">Transmembrane</keyword>
<evidence type="ECO:0000313" key="3">
    <source>
        <dbReference type="Proteomes" id="UP000276215"/>
    </source>
</evidence>
<keyword evidence="3" id="KW-1185">Reference proteome</keyword>
<dbReference type="SUPFAM" id="SSF51905">
    <property type="entry name" value="FAD/NAD(P)-binding domain"/>
    <property type="match status" value="1"/>
</dbReference>
<protein>
    <recommendedName>
        <fullName evidence="4">FAD/NAD(P)-binding domain-containing protein</fullName>
    </recommendedName>
</protein>
<proteinExistence type="predicted"/>
<keyword evidence="1" id="KW-1133">Transmembrane helix</keyword>
<accession>A0A3N4JBG0</accession>
<keyword evidence="1" id="KW-0472">Membrane</keyword>
<dbReference type="STRING" id="1336337.A0A3N4JBG0"/>
<evidence type="ECO:0000313" key="2">
    <source>
        <dbReference type="EMBL" id="RPA94647.1"/>
    </source>
</evidence>